<gene>
    <name evidence="2" type="ORF">C8N34_102473</name>
</gene>
<evidence type="ECO:0000313" key="2">
    <source>
        <dbReference type="EMBL" id="PTX52655.1"/>
    </source>
</evidence>
<dbReference type="Proteomes" id="UP000244224">
    <property type="component" value="Unassembled WGS sequence"/>
</dbReference>
<comment type="caution">
    <text evidence="2">The sequence shown here is derived from an EMBL/GenBank/DDBJ whole genome shotgun (WGS) entry which is preliminary data.</text>
</comment>
<dbReference type="RefSeq" id="WP_108128059.1">
    <property type="nucleotide sequence ID" value="NZ_QBKP01000002.1"/>
</dbReference>
<protein>
    <recommendedName>
        <fullName evidence="4">Secreted protein</fullName>
    </recommendedName>
</protein>
<name>A0A2T6B9A6_9RHOB</name>
<evidence type="ECO:0008006" key="4">
    <source>
        <dbReference type="Google" id="ProtNLM"/>
    </source>
</evidence>
<keyword evidence="1" id="KW-0732">Signal</keyword>
<dbReference type="AlphaFoldDB" id="A0A2T6B9A6"/>
<proteinExistence type="predicted"/>
<organism evidence="2 3">
    <name type="scientific">Gemmobacter caeni</name>
    <dbReference type="NCBI Taxonomy" id="589035"/>
    <lineage>
        <taxon>Bacteria</taxon>
        <taxon>Pseudomonadati</taxon>
        <taxon>Pseudomonadota</taxon>
        <taxon>Alphaproteobacteria</taxon>
        <taxon>Rhodobacterales</taxon>
        <taxon>Paracoccaceae</taxon>
        <taxon>Gemmobacter</taxon>
    </lineage>
</organism>
<reference evidence="2 3" key="1">
    <citation type="submission" date="2018-04" db="EMBL/GenBank/DDBJ databases">
        <title>Genomic Encyclopedia of Archaeal and Bacterial Type Strains, Phase II (KMG-II): from individual species to whole genera.</title>
        <authorList>
            <person name="Goeker M."/>
        </authorList>
    </citation>
    <scope>NUCLEOTIDE SEQUENCE [LARGE SCALE GENOMIC DNA]</scope>
    <source>
        <strain evidence="2 3">DSM 21823</strain>
    </source>
</reference>
<feature type="chain" id="PRO_5015476431" description="Secreted protein" evidence="1">
    <location>
        <begin position="19"/>
        <end position="126"/>
    </location>
</feature>
<sequence>MRRLLITLLLSLPAPLLAAPAPTGQTCLIRGEVLDVSARDVARDPDWARSFGVSETVIYTDVTIRPVEISQLADGFSPSCIGETQTFQLDGEAPPVGACIRATAIFSGDEFRIGTWLTGVEPAPCD</sequence>
<feature type="signal peptide" evidence="1">
    <location>
        <begin position="1"/>
        <end position="18"/>
    </location>
</feature>
<dbReference type="EMBL" id="QBKP01000002">
    <property type="protein sequence ID" value="PTX52655.1"/>
    <property type="molecule type" value="Genomic_DNA"/>
</dbReference>
<accession>A0A2T6B9A6</accession>
<evidence type="ECO:0000313" key="3">
    <source>
        <dbReference type="Proteomes" id="UP000244224"/>
    </source>
</evidence>
<evidence type="ECO:0000256" key="1">
    <source>
        <dbReference type="SAM" id="SignalP"/>
    </source>
</evidence>
<keyword evidence="3" id="KW-1185">Reference proteome</keyword>